<dbReference type="OrthoDB" id="8437795at2"/>
<gene>
    <name evidence="1" type="ORF">DKG75_11020</name>
</gene>
<protein>
    <recommendedName>
        <fullName evidence="3">DUF1302 domain-containing protein</fullName>
    </recommendedName>
</protein>
<proteinExistence type="predicted"/>
<name>A0A317E1P3_9PROT</name>
<evidence type="ECO:0000313" key="1">
    <source>
        <dbReference type="EMBL" id="PWR20532.1"/>
    </source>
</evidence>
<evidence type="ECO:0008006" key="3">
    <source>
        <dbReference type="Google" id="ProtNLM"/>
    </source>
</evidence>
<organism evidence="1 2">
    <name type="scientific">Zavarzinia compransoris</name>
    <dbReference type="NCBI Taxonomy" id="1264899"/>
    <lineage>
        <taxon>Bacteria</taxon>
        <taxon>Pseudomonadati</taxon>
        <taxon>Pseudomonadota</taxon>
        <taxon>Alphaproteobacteria</taxon>
        <taxon>Rhodospirillales</taxon>
        <taxon>Zavarziniaceae</taxon>
        <taxon>Zavarzinia</taxon>
    </lineage>
</organism>
<sequence length="637" mass="67469">MGWEGKLNNEQIRRVRQMGVGALGISATALVAAVLAGGAAQAANFDVGEVSIETQVTVSAGFGIRTEDRDSRLVCAQNNPGGSGIPSTTCNVDDGNLNFNKGDFVYAPIRVQGEATASWQNFTAYIRGQAFYDTVYDNGDFARNGGVNNYRDLNGRQTDAARNASYLGYELMDAWVRGQFDIGDQQLTLKFGQQTISWGEALFSPLSLVQVNSLDQAKLRLPGAELRDAVRSMPAAFVQYDVGGGLGVEAFYQFAFRSSRSDPAGSFFSTTDVGGRGGVGTGLSQDYDVSLASGAGGLSVQRSLEGSTENSNGRNFGAALRYFSPELNNTEFGLYFANVTARSPVPTFRVASTLLPLSAFPGSPATSVAVNINNSRVMLVNPQDVQMLGASFNTSIDSLGLSVAGEATWMHDQPILVDGETVATTLVCAATNPGARVPCAAVGRANQWSAVNGWTANMPGLQIDGFTREDVYTFMLRGLKQFGASDAPSRLFGSNSTTAIVEFGGVYVDLPDKSILAYDAPGNGTGGDGTATDPVTSKYEPATDFSLGVTATVVASYPDALFGANLTPSIRYQAGLVGNTPMTGGYVENASALTFQLDADYLLAWRGSIGYTSYFGGGRQNLLLDRDFFQMSVSYSF</sequence>
<dbReference type="InterPro" id="IPR010727">
    <property type="entry name" value="DUF1302"/>
</dbReference>
<dbReference type="Pfam" id="PF06980">
    <property type="entry name" value="DUF1302"/>
    <property type="match status" value="1"/>
</dbReference>
<accession>A0A317E1P3</accession>
<keyword evidence="2" id="KW-1185">Reference proteome</keyword>
<dbReference type="AlphaFoldDB" id="A0A317E1P3"/>
<reference evidence="2" key="1">
    <citation type="submission" date="2018-05" db="EMBL/GenBank/DDBJ databases">
        <title>Zavarzinia sp. HR-AS.</title>
        <authorList>
            <person name="Lee Y."/>
            <person name="Jeon C.O."/>
        </authorList>
    </citation>
    <scope>NUCLEOTIDE SEQUENCE [LARGE SCALE GENOMIC DNA]</scope>
    <source>
        <strain evidence="2">DSM 1231</strain>
    </source>
</reference>
<dbReference type="EMBL" id="QGLF01000003">
    <property type="protein sequence ID" value="PWR20532.1"/>
    <property type="molecule type" value="Genomic_DNA"/>
</dbReference>
<evidence type="ECO:0000313" key="2">
    <source>
        <dbReference type="Proteomes" id="UP000246077"/>
    </source>
</evidence>
<dbReference type="Proteomes" id="UP000246077">
    <property type="component" value="Unassembled WGS sequence"/>
</dbReference>
<comment type="caution">
    <text evidence="1">The sequence shown here is derived from an EMBL/GenBank/DDBJ whole genome shotgun (WGS) entry which is preliminary data.</text>
</comment>